<organism evidence="2 3">
    <name type="scientific">Acacia crassicarpa</name>
    <name type="common">northern wattle</name>
    <dbReference type="NCBI Taxonomy" id="499986"/>
    <lineage>
        <taxon>Eukaryota</taxon>
        <taxon>Viridiplantae</taxon>
        <taxon>Streptophyta</taxon>
        <taxon>Embryophyta</taxon>
        <taxon>Tracheophyta</taxon>
        <taxon>Spermatophyta</taxon>
        <taxon>Magnoliopsida</taxon>
        <taxon>eudicotyledons</taxon>
        <taxon>Gunneridae</taxon>
        <taxon>Pentapetalae</taxon>
        <taxon>rosids</taxon>
        <taxon>fabids</taxon>
        <taxon>Fabales</taxon>
        <taxon>Fabaceae</taxon>
        <taxon>Caesalpinioideae</taxon>
        <taxon>mimosoid clade</taxon>
        <taxon>Acacieae</taxon>
        <taxon>Acacia</taxon>
    </lineage>
</organism>
<dbReference type="InterPro" id="IPR039537">
    <property type="entry name" value="Retrotran_Ty1/copia-like"/>
</dbReference>
<dbReference type="PROSITE" id="PS50994">
    <property type="entry name" value="INTEGRASE"/>
    <property type="match status" value="1"/>
</dbReference>
<dbReference type="Gene3D" id="3.30.420.10">
    <property type="entry name" value="Ribonuclease H-like superfamily/Ribonuclease H"/>
    <property type="match status" value="1"/>
</dbReference>
<evidence type="ECO:0000259" key="1">
    <source>
        <dbReference type="PROSITE" id="PS50994"/>
    </source>
</evidence>
<dbReference type="EMBL" id="JAWXYG010000008">
    <property type="protein sequence ID" value="KAK4265351.1"/>
    <property type="molecule type" value="Genomic_DNA"/>
</dbReference>
<dbReference type="InterPro" id="IPR012337">
    <property type="entry name" value="RNaseH-like_sf"/>
</dbReference>
<evidence type="ECO:0000313" key="2">
    <source>
        <dbReference type="EMBL" id="KAK4265351.1"/>
    </source>
</evidence>
<dbReference type="GO" id="GO:0015074">
    <property type="term" value="P:DNA integration"/>
    <property type="evidence" value="ECO:0007669"/>
    <property type="project" value="InterPro"/>
</dbReference>
<proteinExistence type="predicted"/>
<feature type="domain" description="Integrase catalytic" evidence="1">
    <location>
        <begin position="1"/>
        <end position="111"/>
    </location>
</feature>
<dbReference type="InterPro" id="IPR001584">
    <property type="entry name" value="Integrase_cat-core"/>
</dbReference>
<evidence type="ECO:0000313" key="3">
    <source>
        <dbReference type="Proteomes" id="UP001293593"/>
    </source>
</evidence>
<gene>
    <name evidence="2" type="ORF">QN277_026413</name>
</gene>
<comment type="caution">
    <text evidence="2">The sequence shown here is derived from an EMBL/GenBank/DDBJ whole genome shotgun (WGS) entry which is preliminary data.</text>
</comment>
<name>A0AAE1JA90_9FABA</name>
<dbReference type="GO" id="GO:0003676">
    <property type="term" value="F:nucleic acid binding"/>
    <property type="evidence" value="ECO:0007669"/>
    <property type="project" value="InterPro"/>
</dbReference>
<accession>A0AAE1JA90</accession>
<dbReference type="SUPFAM" id="SSF53098">
    <property type="entry name" value="Ribonuclease H-like"/>
    <property type="match status" value="1"/>
</dbReference>
<keyword evidence="3" id="KW-1185">Reference proteome</keyword>
<sequence>MNAYDQKHFISFIDDYSRYLYLCMLHNKHEAIDAFKVFKPEEEKQCGKKMKIVKSDKGGEFYGRYTKDRQVPGLFVKFLQVHGIVAQYNMLGSPDQNGVAKRRNRMLLDMV</sequence>
<dbReference type="AlphaFoldDB" id="A0AAE1JA90"/>
<dbReference type="Proteomes" id="UP001293593">
    <property type="component" value="Unassembled WGS sequence"/>
</dbReference>
<dbReference type="InterPro" id="IPR036397">
    <property type="entry name" value="RNaseH_sf"/>
</dbReference>
<reference evidence="2" key="1">
    <citation type="submission" date="2023-10" db="EMBL/GenBank/DDBJ databases">
        <title>Chromosome-level genome of the transformable northern wattle, Acacia crassicarpa.</title>
        <authorList>
            <person name="Massaro I."/>
            <person name="Sinha N.R."/>
            <person name="Poethig S."/>
            <person name="Leichty A.R."/>
        </authorList>
    </citation>
    <scope>NUCLEOTIDE SEQUENCE</scope>
    <source>
        <strain evidence="2">Acra3RX</strain>
        <tissue evidence="2">Leaf</tissue>
    </source>
</reference>
<protein>
    <recommendedName>
        <fullName evidence="1">Integrase catalytic domain-containing protein</fullName>
    </recommendedName>
</protein>
<dbReference type="PANTHER" id="PTHR42648">
    <property type="entry name" value="TRANSPOSASE, PUTATIVE-RELATED"/>
    <property type="match status" value="1"/>
</dbReference>
<dbReference type="PANTHER" id="PTHR42648:SF28">
    <property type="entry name" value="TRANSPOSON-ENCODED PROTEIN WITH RIBONUCLEASE H-LIKE AND RETROVIRUS ZINC FINGER-LIKE DOMAINS"/>
    <property type="match status" value="1"/>
</dbReference>